<keyword evidence="13" id="KW-0206">Cytoskeleton</keyword>
<dbReference type="GO" id="GO:0051301">
    <property type="term" value="P:cell division"/>
    <property type="evidence" value="ECO:0007669"/>
    <property type="project" value="UniProtKB-KW"/>
</dbReference>
<keyword evidence="20" id="KW-1185">Reference proteome</keyword>
<feature type="compositionally biased region" description="Low complexity" evidence="18">
    <location>
        <begin position="15"/>
        <end position="28"/>
    </location>
</feature>
<keyword evidence="7" id="KW-0963">Cytoplasm</keyword>
<evidence type="ECO:0000256" key="5">
    <source>
        <dbReference type="ARBA" id="ARBA00020260"/>
    </source>
</evidence>
<dbReference type="GO" id="GO:0008608">
    <property type="term" value="P:attachment of spindle microtubules to kinetochore"/>
    <property type="evidence" value="ECO:0007669"/>
    <property type="project" value="TreeGrafter"/>
</dbReference>
<evidence type="ECO:0000256" key="12">
    <source>
        <dbReference type="ARBA" id="ARBA00022838"/>
    </source>
</evidence>
<dbReference type="InterPro" id="IPR013963">
    <property type="entry name" value="DASH_Dad2"/>
</dbReference>
<comment type="caution">
    <text evidence="19">The sequence shown here is derived from an EMBL/GenBank/DDBJ whole genome shotgun (WGS) entry which is preliminary data.</text>
</comment>
<evidence type="ECO:0000256" key="13">
    <source>
        <dbReference type="ARBA" id="ARBA00023212"/>
    </source>
</evidence>
<evidence type="ECO:0000313" key="19">
    <source>
        <dbReference type="EMBL" id="PFH60102.1"/>
    </source>
</evidence>
<dbReference type="Pfam" id="PF08654">
    <property type="entry name" value="DASH_Dad2"/>
    <property type="match status" value="1"/>
</dbReference>
<evidence type="ECO:0000256" key="7">
    <source>
        <dbReference type="ARBA" id="ARBA00022490"/>
    </source>
</evidence>
<sequence>MSFPTRPLSTHMRGPSSSAPAASQSPALAARIEEKRAELEHLKELRDLSSAMATQMEALEQRLSTLSEGAQAISTVMDNWHSVLGAIHMASARLARPSKPDEDDASERLPQTLVRIPTEHAPALHAQAEAADVTASPEAAPTTDL</sequence>
<evidence type="ECO:0000256" key="4">
    <source>
        <dbReference type="ARBA" id="ARBA00005501"/>
    </source>
</evidence>
<evidence type="ECO:0000313" key="20">
    <source>
        <dbReference type="Proteomes" id="UP000037136"/>
    </source>
</evidence>
<keyword evidence="8" id="KW-0132">Cell division</keyword>
<evidence type="ECO:0000256" key="6">
    <source>
        <dbReference type="ARBA" id="ARBA00022454"/>
    </source>
</evidence>
<evidence type="ECO:0000256" key="11">
    <source>
        <dbReference type="ARBA" id="ARBA00022829"/>
    </source>
</evidence>
<evidence type="ECO:0000256" key="2">
    <source>
        <dbReference type="ARBA" id="ARBA00004186"/>
    </source>
</evidence>
<evidence type="ECO:0000256" key="16">
    <source>
        <dbReference type="ARBA" id="ARBA00023328"/>
    </source>
</evidence>
<evidence type="ECO:0000256" key="3">
    <source>
        <dbReference type="ARBA" id="ARBA00004629"/>
    </source>
</evidence>
<dbReference type="GO" id="GO:0044732">
    <property type="term" value="C:mitotic spindle pole body"/>
    <property type="evidence" value="ECO:0007669"/>
    <property type="project" value="TreeGrafter"/>
</dbReference>
<name>A0A2A9PGR4_OPHUN</name>
<feature type="region of interest" description="Disordered" evidence="18">
    <location>
        <begin position="123"/>
        <end position="145"/>
    </location>
</feature>
<dbReference type="GO" id="GO:0000278">
    <property type="term" value="P:mitotic cell cycle"/>
    <property type="evidence" value="ECO:0007669"/>
    <property type="project" value="InterPro"/>
</dbReference>
<dbReference type="Proteomes" id="UP000037136">
    <property type="component" value="Unassembled WGS sequence"/>
</dbReference>
<keyword evidence="11" id="KW-0159">Chromosome partition</keyword>
<dbReference type="GO" id="GO:0042729">
    <property type="term" value="C:DASH complex"/>
    <property type="evidence" value="ECO:0007669"/>
    <property type="project" value="InterPro"/>
</dbReference>
<organism evidence="19 20">
    <name type="scientific">Ophiocordyceps unilateralis</name>
    <name type="common">Zombie-ant fungus</name>
    <name type="synonym">Torrubia unilateralis</name>
    <dbReference type="NCBI Taxonomy" id="268505"/>
    <lineage>
        <taxon>Eukaryota</taxon>
        <taxon>Fungi</taxon>
        <taxon>Dikarya</taxon>
        <taxon>Ascomycota</taxon>
        <taxon>Pezizomycotina</taxon>
        <taxon>Sordariomycetes</taxon>
        <taxon>Hypocreomycetidae</taxon>
        <taxon>Hypocreales</taxon>
        <taxon>Ophiocordycipitaceae</taxon>
        <taxon>Ophiocordyceps</taxon>
    </lineage>
</organism>
<gene>
    <name evidence="19" type="ORF">XA68_11457</name>
</gene>
<protein>
    <recommendedName>
        <fullName evidence="5">DASH complex subunit DAD2</fullName>
    </recommendedName>
    <alternativeName>
        <fullName evidence="17">Outer kinetochore protein DAD2</fullName>
    </alternativeName>
</protein>
<keyword evidence="9" id="KW-0493">Microtubule</keyword>
<keyword evidence="14" id="KW-0539">Nucleus</keyword>
<keyword evidence="10" id="KW-0498">Mitosis</keyword>
<keyword evidence="16" id="KW-0137">Centromere</keyword>
<evidence type="ECO:0000256" key="18">
    <source>
        <dbReference type="SAM" id="MobiDB-lite"/>
    </source>
</evidence>
<keyword evidence="6" id="KW-0158">Chromosome</keyword>
<dbReference type="GO" id="GO:1990023">
    <property type="term" value="C:mitotic spindle midzone"/>
    <property type="evidence" value="ECO:0007669"/>
    <property type="project" value="TreeGrafter"/>
</dbReference>
<dbReference type="PANTHER" id="PTHR28036">
    <property type="entry name" value="DASH COMPLEX SUBUNIT DAD2"/>
    <property type="match status" value="1"/>
</dbReference>
<dbReference type="OrthoDB" id="3230169at2759"/>
<comment type="subcellular location">
    <subcellularLocation>
        <location evidence="3">Chromosome</location>
        <location evidence="3">Centromere</location>
        <location evidence="3">Kinetochore</location>
    </subcellularLocation>
    <subcellularLocation>
        <location evidence="2">Cytoplasm</location>
        <location evidence="2">Cytoskeleton</location>
        <location evidence="2">Spindle</location>
    </subcellularLocation>
    <subcellularLocation>
        <location evidence="1">Nucleus</location>
    </subcellularLocation>
</comment>
<evidence type="ECO:0000256" key="8">
    <source>
        <dbReference type="ARBA" id="ARBA00022618"/>
    </source>
</evidence>
<evidence type="ECO:0000256" key="14">
    <source>
        <dbReference type="ARBA" id="ARBA00023242"/>
    </source>
</evidence>
<evidence type="ECO:0000256" key="17">
    <source>
        <dbReference type="ARBA" id="ARBA00030568"/>
    </source>
</evidence>
<evidence type="ECO:0000256" key="9">
    <source>
        <dbReference type="ARBA" id="ARBA00022701"/>
    </source>
</evidence>
<reference evidence="19 20" key="2">
    <citation type="journal article" date="2017" name="Sci. Rep.">
        <title>Ant-infecting Ophiocordyceps genomes reveal a high diversity of potential behavioral manipulation genes and a possible major role for enterotoxins.</title>
        <authorList>
            <person name="de Bekker C."/>
            <person name="Ohm R.A."/>
            <person name="Evans H.C."/>
            <person name="Brachmann A."/>
            <person name="Hughes D.P."/>
        </authorList>
    </citation>
    <scope>NUCLEOTIDE SEQUENCE [LARGE SCALE GENOMIC DNA]</scope>
    <source>
        <strain evidence="19 20">SC16a</strain>
    </source>
</reference>
<dbReference type="PANTHER" id="PTHR28036:SF1">
    <property type="entry name" value="DASH COMPLEX SUBUNIT DAD2"/>
    <property type="match status" value="1"/>
</dbReference>
<feature type="region of interest" description="Disordered" evidence="18">
    <location>
        <begin position="1"/>
        <end position="28"/>
    </location>
</feature>
<proteinExistence type="inferred from homology"/>
<reference evidence="19 20" key="1">
    <citation type="journal article" date="2015" name="BMC Genomics">
        <title>Gene expression during zombie ant biting behavior reflects the complexity underlying fungal parasitic behavioral manipulation.</title>
        <authorList>
            <person name="de Bekker C."/>
            <person name="Ohm R.A."/>
            <person name="Loreto R.G."/>
            <person name="Sebastian A."/>
            <person name="Albert I."/>
            <person name="Merrow M."/>
            <person name="Brachmann A."/>
            <person name="Hughes D.P."/>
        </authorList>
    </citation>
    <scope>NUCLEOTIDE SEQUENCE [LARGE SCALE GENOMIC DNA]</scope>
    <source>
        <strain evidence="19 20">SC16a</strain>
    </source>
</reference>
<evidence type="ECO:0000256" key="15">
    <source>
        <dbReference type="ARBA" id="ARBA00023306"/>
    </source>
</evidence>
<keyword evidence="12" id="KW-0995">Kinetochore</keyword>
<evidence type="ECO:0000256" key="1">
    <source>
        <dbReference type="ARBA" id="ARBA00004123"/>
    </source>
</evidence>
<keyword evidence="15" id="KW-0131">Cell cycle</keyword>
<dbReference type="EMBL" id="LAZP02000151">
    <property type="protein sequence ID" value="PFH60102.1"/>
    <property type="molecule type" value="Genomic_DNA"/>
</dbReference>
<comment type="similarity">
    <text evidence="4">Belongs to the DASH complex DAD2 family.</text>
</comment>
<dbReference type="STRING" id="268505.A0A2A9PGR4"/>
<dbReference type="AlphaFoldDB" id="A0A2A9PGR4"/>
<dbReference type="GO" id="GO:0005874">
    <property type="term" value="C:microtubule"/>
    <property type="evidence" value="ECO:0007669"/>
    <property type="project" value="UniProtKB-KW"/>
</dbReference>
<evidence type="ECO:0000256" key="10">
    <source>
        <dbReference type="ARBA" id="ARBA00022776"/>
    </source>
</evidence>
<accession>A0A2A9PGR4</accession>